<keyword evidence="2" id="KW-1185">Reference proteome</keyword>
<dbReference type="Pfam" id="PF10722">
    <property type="entry name" value="YbjN"/>
    <property type="match status" value="1"/>
</dbReference>
<dbReference type="KEGG" id="apac:S7S_18150"/>
<dbReference type="CDD" id="cd17511">
    <property type="entry name" value="YbjN_AmyR-like"/>
    <property type="match status" value="1"/>
</dbReference>
<accession>A0A0B4XUW1</accession>
<evidence type="ECO:0000313" key="1">
    <source>
        <dbReference type="EMBL" id="AJD50042.1"/>
    </source>
</evidence>
<dbReference type="AlphaFoldDB" id="A0A0B4XUW1"/>
<gene>
    <name evidence="1" type="ORF">S7S_18150</name>
</gene>
<dbReference type="HOGENOM" id="CLU_128206_0_0_6"/>
<sequence>MSDTAMIDAVSVESMTTLLQSAGYRVTPSEQGDVVQLLSASQGIGFALRFGNRRNDTEYLDYTLSCALRVQGELPPALVNDWNRQKRFARLSHQAGFLLLEQDVIVAGGVSEGCLRANAEIWDRLLQEFILFLKQYIAQPVEAAAPMDVDETETA</sequence>
<dbReference type="STRING" id="391936.S7S_18150"/>
<reference evidence="1 2" key="1">
    <citation type="journal article" date="2012" name="J. Bacteriol.">
        <title>Genome sequence of an alkane-degrading bacterium, Alcanivorax pacificus type strain W11-5, isolated from deep sea sediment.</title>
        <authorList>
            <person name="Lai Q."/>
            <person name="Shao Z."/>
        </authorList>
    </citation>
    <scope>NUCLEOTIDE SEQUENCE [LARGE SCALE GENOMIC DNA]</scope>
    <source>
        <strain evidence="1 2">W11-5</strain>
    </source>
</reference>
<dbReference type="EMBL" id="CP004387">
    <property type="protein sequence ID" value="AJD50042.1"/>
    <property type="molecule type" value="Genomic_DNA"/>
</dbReference>
<evidence type="ECO:0008006" key="3">
    <source>
        <dbReference type="Google" id="ProtNLM"/>
    </source>
</evidence>
<organism evidence="1 2">
    <name type="scientific">Isoalcanivorax pacificus W11-5</name>
    <dbReference type="NCBI Taxonomy" id="391936"/>
    <lineage>
        <taxon>Bacteria</taxon>
        <taxon>Pseudomonadati</taxon>
        <taxon>Pseudomonadota</taxon>
        <taxon>Gammaproteobacteria</taxon>
        <taxon>Oceanospirillales</taxon>
        <taxon>Alcanivoracaceae</taxon>
        <taxon>Isoalcanivorax</taxon>
    </lineage>
</organism>
<proteinExistence type="predicted"/>
<dbReference type="InterPro" id="IPR019660">
    <property type="entry name" value="Put_sensory_transdc_reg_YbjN"/>
</dbReference>
<name>A0A0B4XUW1_9GAMM</name>
<evidence type="ECO:0000313" key="2">
    <source>
        <dbReference type="Proteomes" id="UP000006764"/>
    </source>
</evidence>
<dbReference type="OrthoDB" id="8719709at2"/>
<dbReference type="Proteomes" id="UP000006764">
    <property type="component" value="Chromosome"/>
</dbReference>
<protein>
    <recommendedName>
        <fullName evidence="3">Sensory transduction regulator</fullName>
    </recommendedName>
</protein>
<dbReference type="RefSeq" id="WP_035203640.1">
    <property type="nucleotide sequence ID" value="NZ_CP004387.1"/>
</dbReference>